<keyword evidence="1" id="KW-0540">Nuclease</keyword>
<keyword evidence="1" id="KW-0378">Hydrolase</keyword>
<evidence type="ECO:0000313" key="1">
    <source>
        <dbReference type="EMBL" id="KAF9650046.1"/>
    </source>
</evidence>
<comment type="caution">
    <text evidence="1">The sequence shown here is derived from an EMBL/GenBank/DDBJ whole genome shotgun (WGS) entry which is preliminary data.</text>
</comment>
<sequence length="458" mass="51680">MDNEAHGPTPEELAQSEKQKERREALRNKPPPPPQSDNSRFLARPWINLPEVNETLIQHRVRVMTWNVRRELFPTSNCLRAHQREKMIFDEIISSNADILCLQEVDRLEKLTPVIEKAGYTSIYRAGHRKKHGLLIAYRGAKYAKVADHVIFYDEEEVRSGEGERYRRGISFRTKNIGSLVALKSADPEGDGLIIATTHLFWHPRYTYERTRQVAILLREVVKFRNTVNPNWSCIIAGDFNLTPEDPGYSLLVGDPIIPPQEELLALSRVVHASIDPDGVPVTESKEVKNEEDDGAEQDPDRVIVNARIATVADGLLLTEELVEMVRKLGVANLESSYDKGLRIAKVPGDSEIRTFGDRVISTPLIRKGRHEPEWTSYTHFWKTVLDYIFVLDPPSRISHVVGLLKPHTTKDMGPGLPQKGVCGSDHISLLSEIAWTSTQLDTVPIGQVGQQEPITPP</sequence>
<name>A0ACB6ZK43_THEGA</name>
<proteinExistence type="predicted"/>
<dbReference type="EMBL" id="MU117989">
    <property type="protein sequence ID" value="KAF9650046.1"/>
    <property type="molecule type" value="Genomic_DNA"/>
</dbReference>
<reference evidence="1" key="1">
    <citation type="submission" date="2019-10" db="EMBL/GenBank/DDBJ databases">
        <authorList>
            <consortium name="DOE Joint Genome Institute"/>
            <person name="Kuo A."/>
            <person name="Miyauchi S."/>
            <person name="Kiss E."/>
            <person name="Drula E."/>
            <person name="Kohler A."/>
            <person name="Sanchez-Garcia M."/>
            <person name="Andreopoulos B."/>
            <person name="Barry K.W."/>
            <person name="Bonito G."/>
            <person name="Buee M."/>
            <person name="Carver A."/>
            <person name="Chen C."/>
            <person name="Cichocki N."/>
            <person name="Clum A."/>
            <person name="Culley D."/>
            <person name="Crous P.W."/>
            <person name="Fauchery L."/>
            <person name="Girlanda M."/>
            <person name="Hayes R."/>
            <person name="Keri Z."/>
            <person name="Labutti K."/>
            <person name="Lipzen A."/>
            <person name="Lombard V."/>
            <person name="Magnuson J."/>
            <person name="Maillard F."/>
            <person name="Morin E."/>
            <person name="Murat C."/>
            <person name="Nolan M."/>
            <person name="Ohm R."/>
            <person name="Pangilinan J."/>
            <person name="Pereira M."/>
            <person name="Perotto S."/>
            <person name="Peter M."/>
            <person name="Riley R."/>
            <person name="Sitrit Y."/>
            <person name="Stielow B."/>
            <person name="Szollosi G."/>
            <person name="Zifcakova L."/>
            <person name="Stursova M."/>
            <person name="Spatafora J.W."/>
            <person name="Tedersoo L."/>
            <person name="Vaario L.-M."/>
            <person name="Yamada A."/>
            <person name="Yan M."/>
            <person name="Wang P."/>
            <person name="Xu J."/>
            <person name="Bruns T."/>
            <person name="Baldrian P."/>
            <person name="Vilgalys R."/>
            <person name="Henrissat B."/>
            <person name="Grigoriev I.V."/>
            <person name="Hibbett D."/>
            <person name="Nagy L.G."/>
            <person name="Martin F.M."/>
        </authorList>
    </citation>
    <scope>NUCLEOTIDE SEQUENCE</scope>
    <source>
        <strain evidence="1">P2</strain>
    </source>
</reference>
<gene>
    <name evidence="1" type="ORF">BDM02DRAFT_3093788</name>
</gene>
<reference evidence="1" key="2">
    <citation type="journal article" date="2020" name="Nat. Commun.">
        <title>Large-scale genome sequencing of mycorrhizal fungi provides insights into the early evolution of symbiotic traits.</title>
        <authorList>
            <person name="Miyauchi S."/>
            <person name="Kiss E."/>
            <person name="Kuo A."/>
            <person name="Drula E."/>
            <person name="Kohler A."/>
            <person name="Sanchez-Garcia M."/>
            <person name="Morin E."/>
            <person name="Andreopoulos B."/>
            <person name="Barry K.W."/>
            <person name="Bonito G."/>
            <person name="Buee M."/>
            <person name="Carver A."/>
            <person name="Chen C."/>
            <person name="Cichocki N."/>
            <person name="Clum A."/>
            <person name="Culley D."/>
            <person name="Crous P.W."/>
            <person name="Fauchery L."/>
            <person name="Girlanda M."/>
            <person name="Hayes R.D."/>
            <person name="Keri Z."/>
            <person name="LaButti K."/>
            <person name="Lipzen A."/>
            <person name="Lombard V."/>
            <person name="Magnuson J."/>
            <person name="Maillard F."/>
            <person name="Murat C."/>
            <person name="Nolan M."/>
            <person name="Ohm R.A."/>
            <person name="Pangilinan J."/>
            <person name="Pereira M.F."/>
            <person name="Perotto S."/>
            <person name="Peter M."/>
            <person name="Pfister S."/>
            <person name="Riley R."/>
            <person name="Sitrit Y."/>
            <person name="Stielow J.B."/>
            <person name="Szollosi G."/>
            <person name="Zifcakova L."/>
            <person name="Stursova M."/>
            <person name="Spatafora J.W."/>
            <person name="Tedersoo L."/>
            <person name="Vaario L.M."/>
            <person name="Yamada A."/>
            <person name="Yan M."/>
            <person name="Wang P."/>
            <person name="Xu J."/>
            <person name="Bruns T."/>
            <person name="Baldrian P."/>
            <person name="Vilgalys R."/>
            <person name="Dunand C."/>
            <person name="Henrissat B."/>
            <person name="Grigoriev I.V."/>
            <person name="Hibbett D."/>
            <person name="Nagy L.G."/>
            <person name="Martin F.M."/>
        </authorList>
    </citation>
    <scope>NUCLEOTIDE SEQUENCE</scope>
    <source>
        <strain evidence="1">P2</strain>
    </source>
</reference>
<keyword evidence="2" id="KW-1185">Reference proteome</keyword>
<accession>A0ACB6ZK43</accession>
<keyword evidence="1" id="KW-0255">Endonuclease</keyword>
<evidence type="ECO:0000313" key="2">
    <source>
        <dbReference type="Proteomes" id="UP000886501"/>
    </source>
</evidence>
<protein>
    <submittedName>
        <fullName evidence="1">Endonuclease/exonuclease/phosphatase</fullName>
    </submittedName>
</protein>
<organism evidence="1 2">
    <name type="scientific">Thelephora ganbajun</name>
    <name type="common">Ganba fungus</name>
    <dbReference type="NCBI Taxonomy" id="370292"/>
    <lineage>
        <taxon>Eukaryota</taxon>
        <taxon>Fungi</taxon>
        <taxon>Dikarya</taxon>
        <taxon>Basidiomycota</taxon>
        <taxon>Agaricomycotina</taxon>
        <taxon>Agaricomycetes</taxon>
        <taxon>Thelephorales</taxon>
        <taxon>Thelephoraceae</taxon>
        <taxon>Thelephora</taxon>
    </lineage>
</organism>
<dbReference type="Proteomes" id="UP000886501">
    <property type="component" value="Unassembled WGS sequence"/>
</dbReference>